<dbReference type="GO" id="GO:0008180">
    <property type="term" value="C:COP9 signalosome"/>
    <property type="evidence" value="ECO:0007669"/>
    <property type="project" value="UniProtKB-KW"/>
</dbReference>
<dbReference type="Pfam" id="PF10075">
    <property type="entry name" value="CSN8_PSD8_EIF3K"/>
    <property type="match status" value="1"/>
</dbReference>
<gene>
    <name evidence="9" type="ORF">ONB1V03_LOCUS3429</name>
</gene>
<evidence type="ECO:0000313" key="10">
    <source>
        <dbReference type="Proteomes" id="UP000728032"/>
    </source>
</evidence>
<keyword evidence="6" id="KW-0736">Signalosome</keyword>
<dbReference type="Gene3D" id="1.25.40.990">
    <property type="match status" value="1"/>
</dbReference>
<dbReference type="PROSITE" id="PS50250">
    <property type="entry name" value="PCI"/>
    <property type="match status" value="1"/>
</dbReference>
<evidence type="ECO:0000256" key="3">
    <source>
        <dbReference type="ARBA" id="ARBA00008252"/>
    </source>
</evidence>
<protein>
    <recommendedName>
        <fullName evidence="4">COP9 signalosome complex subunit 8</fullName>
    </recommendedName>
</protein>
<evidence type="ECO:0000256" key="2">
    <source>
        <dbReference type="ARBA" id="ARBA00004496"/>
    </source>
</evidence>
<reference evidence="9" key="1">
    <citation type="submission" date="2020-11" db="EMBL/GenBank/DDBJ databases">
        <authorList>
            <person name="Tran Van P."/>
        </authorList>
    </citation>
    <scope>NUCLEOTIDE SEQUENCE</scope>
</reference>
<evidence type="ECO:0000256" key="6">
    <source>
        <dbReference type="ARBA" id="ARBA00022790"/>
    </source>
</evidence>
<comment type="similarity">
    <text evidence="3">Belongs to the CSN8 family.</text>
</comment>
<evidence type="ECO:0000256" key="1">
    <source>
        <dbReference type="ARBA" id="ARBA00004123"/>
    </source>
</evidence>
<evidence type="ECO:0000256" key="5">
    <source>
        <dbReference type="ARBA" id="ARBA00022490"/>
    </source>
</evidence>
<dbReference type="EMBL" id="CAJPVJ010001005">
    <property type="protein sequence ID" value="CAG2163866.1"/>
    <property type="molecule type" value="Genomic_DNA"/>
</dbReference>
<name>A0A7R9LI18_9ACAR</name>
<dbReference type="PANTHER" id="PTHR13339">
    <property type="entry name" value="COP9 SIGNALOSOME COMPLEX SUBUNIT 8"/>
    <property type="match status" value="1"/>
</dbReference>
<organism evidence="9">
    <name type="scientific">Oppiella nova</name>
    <dbReference type="NCBI Taxonomy" id="334625"/>
    <lineage>
        <taxon>Eukaryota</taxon>
        <taxon>Metazoa</taxon>
        <taxon>Ecdysozoa</taxon>
        <taxon>Arthropoda</taxon>
        <taxon>Chelicerata</taxon>
        <taxon>Arachnida</taxon>
        <taxon>Acari</taxon>
        <taxon>Acariformes</taxon>
        <taxon>Sarcoptiformes</taxon>
        <taxon>Oribatida</taxon>
        <taxon>Brachypylina</taxon>
        <taxon>Oppioidea</taxon>
        <taxon>Oppiidae</taxon>
        <taxon>Oppiella</taxon>
    </lineage>
</organism>
<keyword evidence="7" id="KW-0539">Nucleus</keyword>
<dbReference type="EMBL" id="OC915830">
    <property type="protein sequence ID" value="CAD7642124.1"/>
    <property type="molecule type" value="Genomic_DNA"/>
</dbReference>
<dbReference type="AlphaFoldDB" id="A0A7R9LI18"/>
<feature type="domain" description="PCI" evidence="8">
    <location>
        <begin position="1"/>
        <end position="172"/>
    </location>
</feature>
<sequence>MDLKPDYSALATDLERQELQSMGGMASPQIYGQLLAIYLLCNDLANAKLLWKRIPTTVKTENPELSHIWDIGLKLWNRDLPAIYPLLSTYEWPNHLKNVMKYIGETTRKRALNLISKGFTSISLDEVIHYIGLTEDQTIETIQSLGWTLDTTTRFVKPSKPSINSEELSSSEEQLGKLTEYVAFLEN</sequence>
<dbReference type="GO" id="GO:0010387">
    <property type="term" value="P:COP9 signalosome assembly"/>
    <property type="evidence" value="ECO:0007669"/>
    <property type="project" value="InterPro"/>
</dbReference>
<keyword evidence="10" id="KW-1185">Reference proteome</keyword>
<dbReference type="InterPro" id="IPR000717">
    <property type="entry name" value="PCI_dom"/>
</dbReference>
<dbReference type="OrthoDB" id="5351233at2759"/>
<comment type="subcellular location">
    <subcellularLocation>
        <location evidence="2">Cytoplasm</location>
    </subcellularLocation>
    <subcellularLocation>
        <location evidence="1">Nucleus</location>
    </subcellularLocation>
</comment>
<proteinExistence type="inferred from homology"/>
<evidence type="ECO:0000256" key="4">
    <source>
        <dbReference type="ARBA" id="ARBA00014875"/>
    </source>
</evidence>
<dbReference type="InterPro" id="IPR033464">
    <property type="entry name" value="CSN8_PSD8_EIF3K"/>
</dbReference>
<dbReference type="InterPro" id="IPR033205">
    <property type="entry name" value="COP9_CSN8"/>
</dbReference>
<dbReference type="GO" id="GO:0005737">
    <property type="term" value="C:cytoplasm"/>
    <property type="evidence" value="ECO:0007669"/>
    <property type="project" value="UniProtKB-SubCell"/>
</dbReference>
<dbReference type="GO" id="GO:0000338">
    <property type="term" value="P:protein deneddylation"/>
    <property type="evidence" value="ECO:0007669"/>
    <property type="project" value="InterPro"/>
</dbReference>
<evidence type="ECO:0000256" key="7">
    <source>
        <dbReference type="ARBA" id="ARBA00023242"/>
    </source>
</evidence>
<dbReference type="Proteomes" id="UP000728032">
    <property type="component" value="Unassembled WGS sequence"/>
</dbReference>
<keyword evidence="5" id="KW-0963">Cytoplasm</keyword>
<evidence type="ECO:0000313" key="9">
    <source>
        <dbReference type="EMBL" id="CAD7642124.1"/>
    </source>
</evidence>
<accession>A0A7R9LI18</accession>
<evidence type="ECO:0000259" key="8">
    <source>
        <dbReference type="PROSITE" id="PS50250"/>
    </source>
</evidence>
<dbReference type="PANTHER" id="PTHR13339:SF0">
    <property type="entry name" value="COP9 SIGNALOSOME COMPLEX SUBUNIT 8"/>
    <property type="match status" value="1"/>
</dbReference>